<keyword evidence="2" id="KW-0812">Transmembrane</keyword>
<comment type="caution">
    <text evidence="3">The sequence shown here is derived from an EMBL/GenBank/DDBJ whole genome shotgun (WGS) entry which is preliminary data.</text>
</comment>
<keyword evidence="2" id="KW-0472">Membrane</keyword>
<organism evidence="3 4">
    <name type="scientific">Marichromatium gracile</name>
    <name type="common">Chromatium gracile</name>
    <dbReference type="NCBI Taxonomy" id="1048"/>
    <lineage>
        <taxon>Bacteria</taxon>
        <taxon>Pseudomonadati</taxon>
        <taxon>Pseudomonadota</taxon>
        <taxon>Gammaproteobacteria</taxon>
        <taxon>Chromatiales</taxon>
        <taxon>Chromatiaceae</taxon>
        <taxon>Marichromatium</taxon>
    </lineage>
</organism>
<feature type="compositionally biased region" description="Low complexity" evidence="1">
    <location>
        <begin position="116"/>
        <end position="130"/>
    </location>
</feature>
<protein>
    <submittedName>
        <fullName evidence="3">Uncharacterized protein</fullName>
    </submittedName>
</protein>
<keyword evidence="2" id="KW-1133">Transmembrane helix</keyword>
<dbReference type="RefSeq" id="WP_132228612.1">
    <property type="nucleotide sequence ID" value="NZ_NRRH01000018.1"/>
</dbReference>
<dbReference type="AlphaFoldDB" id="A0A4V2WA75"/>
<evidence type="ECO:0000313" key="3">
    <source>
        <dbReference type="EMBL" id="TCW38230.1"/>
    </source>
</evidence>
<feature type="region of interest" description="Disordered" evidence="1">
    <location>
        <begin position="91"/>
        <end position="138"/>
    </location>
</feature>
<feature type="compositionally biased region" description="Low complexity" evidence="1">
    <location>
        <begin position="96"/>
        <end position="105"/>
    </location>
</feature>
<reference evidence="3 4" key="1">
    <citation type="submission" date="2019-03" db="EMBL/GenBank/DDBJ databases">
        <title>Genomic Encyclopedia of Type Strains, Phase IV (KMG-IV): sequencing the most valuable type-strain genomes for metagenomic binning, comparative biology and taxonomic classification.</title>
        <authorList>
            <person name="Goeker M."/>
        </authorList>
    </citation>
    <scope>NUCLEOTIDE SEQUENCE [LARGE SCALE GENOMIC DNA]</scope>
    <source>
        <strain evidence="3 4">DSM 203</strain>
    </source>
</reference>
<evidence type="ECO:0000313" key="4">
    <source>
        <dbReference type="Proteomes" id="UP000295247"/>
    </source>
</evidence>
<name>A0A4V2WA75_MARGR</name>
<dbReference type="EMBL" id="SMDC01000002">
    <property type="protein sequence ID" value="TCW38230.1"/>
    <property type="molecule type" value="Genomic_DNA"/>
</dbReference>
<evidence type="ECO:0000256" key="2">
    <source>
        <dbReference type="SAM" id="Phobius"/>
    </source>
</evidence>
<proteinExistence type="predicted"/>
<evidence type="ECO:0000256" key="1">
    <source>
        <dbReference type="SAM" id="MobiDB-lite"/>
    </source>
</evidence>
<dbReference type="Proteomes" id="UP000295247">
    <property type="component" value="Unassembled WGS sequence"/>
</dbReference>
<feature type="transmembrane region" description="Helical" evidence="2">
    <location>
        <begin position="7"/>
        <end position="28"/>
    </location>
</feature>
<gene>
    <name evidence="3" type="ORF">EDC29_102121</name>
</gene>
<accession>A0A4V2WA75</accession>
<sequence length="252" mass="27353">MNSTYQWSRLALAIVLGVATGLALWWIFTPPRDLEALEALHRAPPPAIAVVPPRAPETVVRRIPEPPPPPPLPEDAPPQLEALMARYRALSDAGRQAQQTQQQAASLADDPAIGQPTTTTSTPPATARPATPDDDTETRVARLRDELIAYSQRGLSGEPPALGELAGMIEALDDGLRERGRDSVLDLAALAGILRTSERMVELNGLIQREAARGEQADIARLRQYTSELESLAPQLNRPVVDLSSLRSRDHD</sequence>